<sequence length="158" mass="17592">MKFQSTDNANMTIRTLHRIILIAVAQIALTGLSGCTGGSALTYQNWLDHEEPPTFPFTTNKIKHVEVSWSRIGPKESYDAWIRSNVIEGRIEFYGYQTCYGQYARDDGMYPANGRWVIICADDSFASGNFQINDQGGISATGADTKGEWVTFDLAPTH</sequence>
<evidence type="ECO:0000313" key="1">
    <source>
        <dbReference type="EMBL" id="PKR60344.1"/>
    </source>
</evidence>
<protein>
    <submittedName>
        <fullName evidence="1">Uncharacterized protein</fullName>
    </submittedName>
</protein>
<comment type="caution">
    <text evidence="1">The sequence shown here is derived from an EMBL/GenBank/DDBJ whole genome shotgun (WGS) entry which is preliminary data.</text>
</comment>
<gene>
    <name evidence="1" type="ORF">COO92_03085</name>
</gene>
<organism evidence="1 2">
    <name type="scientific">Thalassospira lohafexi</name>
    <dbReference type="NCBI Taxonomy" id="744227"/>
    <lineage>
        <taxon>Bacteria</taxon>
        <taxon>Pseudomonadati</taxon>
        <taxon>Pseudomonadota</taxon>
        <taxon>Alphaproteobacteria</taxon>
        <taxon>Rhodospirillales</taxon>
        <taxon>Thalassospiraceae</taxon>
        <taxon>Thalassospira</taxon>
    </lineage>
</organism>
<proteinExistence type="predicted"/>
<evidence type="ECO:0000313" key="2">
    <source>
        <dbReference type="Proteomes" id="UP000233332"/>
    </source>
</evidence>
<name>A0A2N3LC13_9PROT</name>
<dbReference type="AlphaFoldDB" id="A0A2N3LC13"/>
<keyword evidence="2" id="KW-1185">Reference proteome</keyword>
<reference evidence="1 2" key="1">
    <citation type="submission" date="2017-09" db="EMBL/GenBank/DDBJ databases">
        <title>Biodiversity and function of Thalassospira species in the particle-attached aromatic-hydrocarbon-degrading consortia from the surface seawater of the China South Sea.</title>
        <authorList>
            <person name="Dong C."/>
            <person name="Lai Q."/>
            <person name="Shao Z."/>
        </authorList>
    </citation>
    <scope>NUCLEOTIDE SEQUENCE [LARGE SCALE GENOMIC DNA]</scope>
    <source>
        <strain evidence="1 2">139Z-12</strain>
    </source>
</reference>
<accession>A0A2N3LC13</accession>
<dbReference type="PROSITE" id="PS51257">
    <property type="entry name" value="PROKAR_LIPOPROTEIN"/>
    <property type="match status" value="1"/>
</dbReference>
<dbReference type="Proteomes" id="UP000233332">
    <property type="component" value="Unassembled WGS sequence"/>
</dbReference>
<dbReference type="EMBL" id="NXGX01000001">
    <property type="protein sequence ID" value="PKR60344.1"/>
    <property type="molecule type" value="Genomic_DNA"/>
</dbReference>